<feature type="domain" description="DUF427" evidence="1">
    <location>
        <begin position="20"/>
        <end position="99"/>
    </location>
</feature>
<dbReference type="InterPro" id="IPR007361">
    <property type="entry name" value="DUF427"/>
</dbReference>
<name>A0A919W8B5_9ACTN</name>
<feature type="domain" description="DUF427" evidence="1">
    <location>
        <begin position="141"/>
        <end position="196"/>
    </location>
</feature>
<keyword evidence="3" id="KW-1185">Reference proteome</keyword>
<proteinExistence type="predicted"/>
<dbReference type="Pfam" id="PF04248">
    <property type="entry name" value="NTP_transf_9"/>
    <property type="match status" value="2"/>
</dbReference>
<dbReference type="PANTHER" id="PTHR34310:SF9">
    <property type="entry name" value="BLR5716 PROTEIN"/>
    <property type="match status" value="1"/>
</dbReference>
<evidence type="ECO:0000313" key="2">
    <source>
        <dbReference type="EMBL" id="GIM92991.1"/>
    </source>
</evidence>
<dbReference type="Gene3D" id="2.170.150.40">
    <property type="entry name" value="Domain of unknown function (DUF427)"/>
    <property type="match status" value="2"/>
</dbReference>
<evidence type="ECO:0000259" key="1">
    <source>
        <dbReference type="Pfam" id="PF04248"/>
    </source>
</evidence>
<dbReference type="Proteomes" id="UP000677082">
    <property type="component" value="Unassembled WGS sequence"/>
</dbReference>
<gene>
    <name evidence="2" type="ORF">Ato02nite_047840</name>
</gene>
<reference evidence="2 3" key="1">
    <citation type="submission" date="2021-03" db="EMBL/GenBank/DDBJ databases">
        <title>Whole genome shotgun sequence of Actinoplanes toevensis NBRC 105298.</title>
        <authorList>
            <person name="Komaki H."/>
            <person name="Tamura T."/>
        </authorList>
    </citation>
    <scope>NUCLEOTIDE SEQUENCE [LARGE SCALE GENOMIC DNA]</scope>
    <source>
        <strain evidence="2 3">NBRC 105298</strain>
    </source>
</reference>
<protein>
    <recommendedName>
        <fullName evidence="1">DUF427 domain-containing protein</fullName>
    </recommendedName>
</protein>
<dbReference type="InterPro" id="IPR038694">
    <property type="entry name" value="DUF427_sf"/>
</dbReference>
<evidence type="ECO:0000313" key="3">
    <source>
        <dbReference type="Proteomes" id="UP000677082"/>
    </source>
</evidence>
<dbReference type="AlphaFoldDB" id="A0A919W8B5"/>
<comment type="caution">
    <text evidence="2">The sequence shown here is derived from an EMBL/GenBank/DDBJ whole genome shotgun (WGS) entry which is preliminary data.</text>
</comment>
<dbReference type="RefSeq" id="WP_213008828.1">
    <property type="nucleotide sequence ID" value="NZ_BOQN01000062.1"/>
</dbReference>
<organism evidence="2 3">
    <name type="scientific">Paractinoplanes toevensis</name>
    <dbReference type="NCBI Taxonomy" id="571911"/>
    <lineage>
        <taxon>Bacteria</taxon>
        <taxon>Bacillati</taxon>
        <taxon>Actinomycetota</taxon>
        <taxon>Actinomycetes</taxon>
        <taxon>Micromonosporales</taxon>
        <taxon>Micromonosporaceae</taxon>
        <taxon>Paractinoplanes</taxon>
    </lineage>
</organism>
<accession>A0A919W8B5</accession>
<dbReference type="PANTHER" id="PTHR34310">
    <property type="entry name" value="DUF427 DOMAIN PROTEIN (AFU_ORTHOLOGUE AFUA_3G02220)"/>
    <property type="match status" value="1"/>
</dbReference>
<dbReference type="EMBL" id="BOQN01000062">
    <property type="protein sequence ID" value="GIM92991.1"/>
    <property type="molecule type" value="Genomic_DNA"/>
</dbReference>
<sequence length="217" mass="25458">MNYPKMIASVNQMEPVPRRIRAMLAGRIVVDTTRAVYLWEWPNYPQYYIPVDDVGEEFLVDENHEQRLSRGLARRFGLRVGVTERPRAARLYTADSITGLEGLMRFEWDALDTWLEEDEEVFVHPRNPYTRVDAVRSTRHVRIELDDVVLAESHSPVLLFETGLPTRYYLNRSEVNFDALQHSATVTPCPYKGRTSLPLSLSRWFISADQFWWRLVR</sequence>